<evidence type="ECO:0000313" key="2">
    <source>
        <dbReference type="Proteomes" id="UP001206013"/>
    </source>
</evidence>
<protein>
    <submittedName>
        <fullName evidence="1">Uncharacterized protein</fullName>
    </submittedName>
</protein>
<accession>A0AAW5JYD3</accession>
<dbReference type="RefSeq" id="WP_256134697.1">
    <property type="nucleotide sequence ID" value="NZ_JANFYM010000012.1"/>
</dbReference>
<dbReference type="AlphaFoldDB" id="A0AAW5JYD3"/>
<sequence>MRFTDGKEKLEIEIHEGQHSWDTTVGFFDHLTAPILNGTRQVGNVRTLLTNVYNRILGMSGYPAPEAGTRAIYTITDLAGNIVREGSFASSGNPANMYCSGCGCLLSEENENLCGDTGWCDNCY</sequence>
<name>A0AAW5JYD3_BIFAD</name>
<evidence type="ECO:0000313" key="1">
    <source>
        <dbReference type="EMBL" id="MCQ4793697.1"/>
    </source>
</evidence>
<gene>
    <name evidence="1" type="ORF">NE692_09560</name>
</gene>
<organism evidence="1 2">
    <name type="scientific">Bifidobacterium adolescentis</name>
    <dbReference type="NCBI Taxonomy" id="1680"/>
    <lineage>
        <taxon>Bacteria</taxon>
        <taxon>Bacillati</taxon>
        <taxon>Actinomycetota</taxon>
        <taxon>Actinomycetes</taxon>
        <taxon>Bifidobacteriales</taxon>
        <taxon>Bifidobacteriaceae</taxon>
        <taxon>Bifidobacterium</taxon>
    </lineage>
</organism>
<dbReference type="Proteomes" id="UP001206013">
    <property type="component" value="Unassembled WGS sequence"/>
</dbReference>
<comment type="caution">
    <text evidence="1">The sequence shown here is derived from an EMBL/GenBank/DDBJ whole genome shotgun (WGS) entry which is preliminary data.</text>
</comment>
<dbReference type="EMBL" id="JANFYM010000012">
    <property type="protein sequence ID" value="MCQ4793697.1"/>
    <property type="molecule type" value="Genomic_DNA"/>
</dbReference>
<reference evidence="1" key="1">
    <citation type="submission" date="2022-06" db="EMBL/GenBank/DDBJ databases">
        <title>Isolation of gut microbiota from human fecal samples.</title>
        <authorList>
            <person name="Pamer E.G."/>
            <person name="Barat B."/>
            <person name="Waligurski E."/>
            <person name="Medina S."/>
            <person name="Paddock L."/>
            <person name="Mostad J."/>
        </authorList>
    </citation>
    <scope>NUCLEOTIDE SEQUENCE</scope>
    <source>
        <strain evidence="1">SL.1.01</strain>
    </source>
</reference>
<proteinExistence type="predicted"/>